<dbReference type="HAMAP" id="MF_01965">
    <property type="entry name" value="NADHX_dehydratase"/>
    <property type="match status" value="1"/>
</dbReference>
<comment type="subcellular location">
    <subcellularLocation>
        <location evidence="8">Cytoplasm</location>
    </subcellularLocation>
</comment>
<keyword evidence="1 8" id="KW-0597">Phosphoprotein</keyword>
<dbReference type="GO" id="GO:0110051">
    <property type="term" value="P:metabolite repair"/>
    <property type="evidence" value="ECO:0007669"/>
    <property type="project" value="TreeGrafter"/>
</dbReference>
<dbReference type="CDD" id="cd01171">
    <property type="entry name" value="YXKO-related"/>
    <property type="match status" value="1"/>
</dbReference>
<evidence type="ECO:0000256" key="5">
    <source>
        <dbReference type="ARBA" id="ARBA00023027"/>
    </source>
</evidence>
<dbReference type="Gene3D" id="3.40.1190.20">
    <property type="match status" value="1"/>
</dbReference>
<organism evidence="10 11">
    <name type="scientific">Neolecta irregularis (strain DAH-3)</name>
    <dbReference type="NCBI Taxonomy" id="1198029"/>
    <lineage>
        <taxon>Eukaryota</taxon>
        <taxon>Fungi</taxon>
        <taxon>Dikarya</taxon>
        <taxon>Ascomycota</taxon>
        <taxon>Taphrinomycotina</taxon>
        <taxon>Neolectales</taxon>
        <taxon>Neolectaceae</taxon>
        <taxon>Neolecta</taxon>
    </lineage>
</organism>
<dbReference type="InterPro" id="IPR017953">
    <property type="entry name" value="Carbohydrate_kinase_pred_CS"/>
</dbReference>
<evidence type="ECO:0000259" key="9">
    <source>
        <dbReference type="PROSITE" id="PS51383"/>
    </source>
</evidence>
<dbReference type="Pfam" id="PF01256">
    <property type="entry name" value="Carb_kinase"/>
    <property type="match status" value="1"/>
</dbReference>
<dbReference type="STRING" id="1198029.A0A1U7LLF3"/>
<dbReference type="OMA" id="WRAAYHN"/>
<dbReference type="NCBIfam" id="TIGR00196">
    <property type="entry name" value="yjeF_cterm"/>
    <property type="match status" value="1"/>
</dbReference>
<dbReference type="GO" id="GO:0047453">
    <property type="term" value="F:ATP-dependent NAD(P)H-hydrate dehydratase activity"/>
    <property type="evidence" value="ECO:0007669"/>
    <property type="project" value="UniProtKB-UniRule"/>
</dbReference>
<accession>A0A1U7LLF3</accession>
<keyword evidence="5 8" id="KW-0520">NAD</keyword>
<name>A0A1U7LLF3_NEOID</name>
<gene>
    <name evidence="10" type="ORF">NEOLI_005101</name>
</gene>
<comment type="similarity">
    <text evidence="8">Belongs to the NnrD/CARKD family.</text>
</comment>
<evidence type="ECO:0000256" key="2">
    <source>
        <dbReference type="ARBA" id="ARBA00022741"/>
    </source>
</evidence>
<evidence type="ECO:0000256" key="1">
    <source>
        <dbReference type="ARBA" id="ARBA00022553"/>
    </source>
</evidence>
<feature type="binding site" evidence="8">
    <location>
        <position position="238"/>
    </location>
    <ligand>
        <name>(6S)-NADPHX</name>
        <dbReference type="ChEBI" id="CHEBI:64076"/>
    </ligand>
</feature>
<dbReference type="PANTHER" id="PTHR12592">
    <property type="entry name" value="ATP-DEPENDENT (S)-NAD(P)H-HYDRATE DEHYDRATASE FAMILY MEMBER"/>
    <property type="match status" value="1"/>
</dbReference>
<dbReference type="InterPro" id="IPR000631">
    <property type="entry name" value="CARKD"/>
</dbReference>
<evidence type="ECO:0000256" key="4">
    <source>
        <dbReference type="ARBA" id="ARBA00022857"/>
    </source>
</evidence>
<keyword evidence="2 8" id="KW-0547">Nucleotide-binding</keyword>
<keyword evidence="11" id="KW-1185">Reference proteome</keyword>
<comment type="cofactor">
    <cofactor evidence="8">
        <name>Mg(2+)</name>
        <dbReference type="ChEBI" id="CHEBI:18420"/>
    </cofactor>
</comment>
<dbReference type="SUPFAM" id="SSF53613">
    <property type="entry name" value="Ribokinase-like"/>
    <property type="match status" value="1"/>
</dbReference>
<dbReference type="InterPro" id="IPR029056">
    <property type="entry name" value="Ribokinase-like"/>
</dbReference>
<comment type="catalytic activity">
    <reaction evidence="7 8">
        <text>(6S)-NADPHX + ATP = ADP + phosphate + NADPH + H(+)</text>
        <dbReference type="Rhea" id="RHEA:32231"/>
        <dbReference type="ChEBI" id="CHEBI:15378"/>
        <dbReference type="ChEBI" id="CHEBI:30616"/>
        <dbReference type="ChEBI" id="CHEBI:43474"/>
        <dbReference type="ChEBI" id="CHEBI:57783"/>
        <dbReference type="ChEBI" id="CHEBI:64076"/>
        <dbReference type="ChEBI" id="CHEBI:456216"/>
        <dbReference type="EC" id="4.2.1.93"/>
    </reaction>
</comment>
<comment type="function">
    <text evidence="8">Catalyzes the dehydration of the S-form of NAD(P)HX at the expense of ATP, which is converted to ADP. Together with NAD(P)HX epimerase, which catalyzes the epimerization of the S- and R-forms, the enzyme allows the repair of both epimers of NAD(P)HX, a damaged form of NAD(P)H that is a result of enzymatic or heat-dependent hydration.</text>
</comment>
<dbReference type="PROSITE" id="PS01049">
    <property type="entry name" value="YJEF_C_1"/>
    <property type="match status" value="1"/>
</dbReference>
<evidence type="ECO:0000256" key="6">
    <source>
        <dbReference type="ARBA" id="ARBA00023239"/>
    </source>
</evidence>
<keyword evidence="3 8" id="KW-0067">ATP-binding</keyword>
<keyword evidence="8" id="KW-0963">Cytoplasm</keyword>
<feature type="binding site" evidence="8">
    <location>
        <position position="118"/>
    </location>
    <ligand>
        <name>(6S)-NADPHX</name>
        <dbReference type="ChEBI" id="CHEBI:64076"/>
    </ligand>
</feature>
<feature type="binding site" evidence="8">
    <location>
        <begin position="171"/>
        <end position="177"/>
    </location>
    <ligand>
        <name>(6S)-NADPHX</name>
        <dbReference type="ChEBI" id="CHEBI:64076"/>
    </ligand>
</feature>
<dbReference type="AlphaFoldDB" id="A0A1U7LLF3"/>
<evidence type="ECO:0000256" key="3">
    <source>
        <dbReference type="ARBA" id="ARBA00022840"/>
    </source>
</evidence>
<feature type="binding site" evidence="8">
    <location>
        <begin position="228"/>
        <end position="237"/>
    </location>
    <ligand>
        <name>ATP</name>
        <dbReference type="ChEBI" id="CHEBI:30616"/>
    </ligand>
</feature>
<feature type="domain" description="YjeF C-terminal" evidence="9">
    <location>
        <begin position="9"/>
        <end position="309"/>
    </location>
</feature>
<dbReference type="GO" id="GO:0005737">
    <property type="term" value="C:cytoplasm"/>
    <property type="evidence" value="ECO:0007669"/>
    <property type="project" value="UniProtKB-SubCell"/>
</dbReference>
<dbReference type="EC" id="4.2.1.93" evidence="8"/>
<feature type="binding site" evidence="8">
    <location>
        <begin position="209"/>
        <end position="213"/>
    </location>
    <ligand>
        <name>ATP</name>
        <dbReference type="ChEBI" id="CHEBI:30616"/>
    </ligand>
</feature>
<sequence length="315" mass="34429">MTCPTTKQLLRAVRNLIPPLSETLHKGQAGRIGVLGGSEDYTGAPFYSSMSAHLFGADMAHVICEPGAGMVIKSYSPDLIVHPLMRQSTRQEETSTDKMVSEITSLLERLHVVVIGPGLGRDDLMQKTAAGVIKAAVDRNMGIVIDADGLYLIEKEPGLIMGYTNVVLTPNHVEFNRLCQAMGVSREMKEEEKCKELARSFGNITIVQKGTKDVISNGVEVYTCDVPGGLKRCGGQGDILGGILATLLAWKETHQRERTGTEDVRELMLCAFGACCTTRVCAHEAFKKHKRAMVSSDMVKEVGEAYQRLFELNLN</sequence>
<evidence type="ECO:0000313" key="11">
    <source>
        <dbReference type="Proteomes" id="UP000186594"/>
    </source>
</evidence>
<comment type="catalytic activity">
    <reaction evidence="8">
        <text>(6S)-NADHX + ATP = ADP + phosphate + NADH + H(+)</text>
        <dbReference type="Rhea" id="RHEA:19017"/>
        <dbReference type="ChEBI" id="CHEBI:15378"/>
        <dbReference type="ChEBI" id="CHEBI:30616"/>
        <dbReference type="ChEBI" id="CHEBI:43474"/>
        <dbReference type="ChEBI" id="CHEBI:57945"/>
        <dbReference type="ChEBI" id="CHEBI:64074"/>
        <dbReference type="ChEBI" id="CHEBI:456216"/>
        <dbReference type="EC" id="4.2.1.93"/>
    </reaction>
</comment>
<protein>
    <recommendedName>
        <fullName evidence="8">ATP-dependent (S)-NAD(P)H-hydrate dehydratase</fullName>
        <ecNumber evidence="8">4.2.1.93</ecNumber>
    </recommendedName>
    <alternativeName>
        <fullName evidence="8">ATP-dependent NAD(P)HX dehydratase</fullName>
    </alternativeName>
</protein>
<dbReference type="OrthoDB" id="8110916at2759"/>
<dbReference type="GO" id="GO:0005524">
    <property type="term" value="F:ATP binding"/>
    <property type="evidence" value="ECO:0007669"/>
    <property type="project" value="UniProtKB-KW"/>
</dbReference>
<evidence type="ECO:0000256" key="8">
    <source>
        <dbReference type="HAMAP-Rule" id="MF_03157"/>
    </source>
</evidence>
<evidence type="ECO:0000256" key="7">
    <source>
        <dbReference type="ARBA" id="ARBA00047472"/>
    </source>
</evidence>
<dbReference type="PANTHER" id="PTHR12592:SF0">
    <property type="entry name" value="ATP-DEPENDENT (S)-NAD(P)H-HYDRATE DEHYDRATASE"/>
    <property type="match status" value="1"/>
</dbReference>
<evidence type="ECO:0000313" key="10">
    <source>
        <dbReference type="EMBL" id="OLL23484.1"/>
    </source>
</evidence>
<reference evidence="10 11" key="1">
    <citation type="submission" date="2016-04" db="EMBL/GenBank/DDBJ databases">
        <title>Evolutionary innovation and constraint leading to complex multicellularity in the Ascomycota.</title>
        <authorList>
            <person name="Cisse O."/>
            <person name="Nguyen A."/>
            <person name="Hewitt D.A."/>
            <person name="Jedd G."/>
            <person name="Stajich J.E."/>
        </authorList>
    </citation>
    <scope>NUCLEOTIDE SEQUENCE [LARGE SCALE GENOMIC DNA]</scope>
    <source>
        <strain evidence="10 11">DAH-3</strain>
    </source>
</reference>
<dbReference type="FunFam" id="3.40.1190.20:FF:000023">
    <property type="entry name" value="ATP-dependent (S)-NAD(P)H-hydrate dehydratase"/>
    <property type="match status" value="1"/>
</dbReference>
<dbReference type="EMBL" id="LXFE01001551">
    <property type="protein sequence ID" value="OLL23484.1"/>
    <property type="molecule type" value="Genomic_DNA"/>
</dbReference>
<comment type="caution">
    <text evidence="10">The sequence shown here is derived from an EMBL/GenBank/DDBJ whole genome shotgun (WGS) entry which is preliminary data.</text>
</comment>
<dbReference type="PROSITE" id="PS51383">
    <property type="entry name" value="YJEF_C_3"/>
    <property type="match status" value="1"/>
</dbReference>
<dbReference type="GO" id="GO:0046496">
    <property type="term" value="P:nicotinamide nucleotide metabolic process"/>
    <property type="evidence" value="ECO:0007669"/>
    <property type="project" value="UniProtKB-UniRule"/>
</dbReference>
<dbReference type="Proteomes" id="UP000186594">
    <property type="component" value="Unassembled WGS sequence"/>
</dbReference>
<keyword evidence="6 8" id="KW-0456">Lyase</keyword>
<proteinExistence type="inferred from homology"/>
<keyword evidence="4" id="KW-0521">NADP</keyword>